<evidence type="ECO:0000313" key="2">
    <source>
        <dbReference type="EMBL" id="CAK51341.1"/>
    </source>
</evidence>
<feature type="transmembrane region" description="Helical" evidence="1">
    <location>
        <begin position="52"/>
        <end position="77"/>
    </location>
</feature>
<keyword evidence="1" id="KW-0812">Transmembrane</keyword>
<dbReference type="EMBL" id="AM269894">
    <property type="protein sequence ID" value="CAK51341.1"/>
    <property type="molecule type" value="Genomic_DNA"/>
</dbReference>
<evidence type="ECO:0000256" key="1">
    <source>
        <dbReference type="SAM" id="Phobius"/>
    </source>
</evidence>
<sequence>MLGRQALNDEYLLDTLALISFGLNGQCCTISLPSATRPIIIKRGDGRKFKRFFLRVAVRAWVSSPILPSITTIVGVLCARRLLSRIGFMLLCPRYTAVSKIVRFFANPASEASIFRYMYEESLKKRKQIRAKCLWIDSSCDTRFFETRTEMFPQIVNLVVDTPDVEGTFNYCTTPASSGEGQVYICAPCETLYIESGKASCMVGISKKIFGLGTPAHVLRVYPISAAQSAIEDGVRYLCMVKFLILWDDCKTELLSSVYYIKHRPSHLALAKCVYVDALSYPPNSMKLGSFGLAAPEHTQQGKHLTIERQRNGCMVALQRSLQFCRIDTQNIIAEVEKGHLPVPRVAALYDVMRSIESMMSMLYTYIACKLVLLSECPGRVADRSGFYHDEKWNLGFSFVKACTNHCPSQRMKSPVWYPDDSSRAGSIQPGFTSCRLCATGGPQKAEQHEAGSADLSLQNNDGIGAFRTLLNSAFVAGIKLRGFCVERVHSSIIFLGEDLELVVVRSKISRKFILFGDTENVAFRVSLITGVAQKKRIEQPKKPISHLDYHLGIVPLLEDTEVFRNYLHVLLHEVCLERASVKNGSAVGIQNQVKRLRAAFYIAVLTAAGSALTEKLSAAYAAKIRELCREKRRSTFVRKIVALSNNIFDCSKKERTVVDLPR</sequence>
<organism evidence="2 3">
    <name type="scientific">Eimeria tenella</name>
    <name type="common">Coccidian parasite</name>
    <dbReference type="NCBI Taxonomy" id="5802"/>
    <lineage>
        <taxon>Eukaryota</taxon>
        <taxon>Sar</taxon>
        <taxon>Alveolata</taxon>
        <taxon>Apicomplexa</taxon>
        <taxon>Conoidasida</taxon>
        <taxon>Coccidia</taxon>
        <taxon>Eucoccidiorida</taxon>
        <taxon>Eimeriorina</taxon>
        <taxon>Eimeriidae</taxon>
        <taxon>Eimeria</taxon>
    </lineage>
</organism>
<name>C8TDK5_EIMTE</name>
<dbReference type="Proteomes" id="UP000243681">
    <property type="component" value="Chromosome 1"/>
</dbReference>
<keyword evidence="1" id="KW-0472">Membrane</keyword>
<protein>
    <submittedName>
        <fullName evidence="2">Uncharacterized protein</fullName>
    </submittedName>
</protein>
<dbReference type="AlphaFoldDB" id="C8TDK5"/>
<keyword evidence="1" id="KW-1133">Transmembrane helix</keyword>
<gene>
    <name evidence="2" type="ORF">e1012e08.tmp0101</name>
</gene>
<proteinExistence type="predicted"/>
<reference evidence="2 3" key="1">
    <citation type="journal article" date="2007" name="Genome Res.">
        <title>Sequencing and analysis of chromosome 1 of Eimeria tenella reveals a unique segmental organization.</title>
        <authorList>
            <person name="Ling K.H."/>
            <person name="Rajandream M.A."/>
            <person name="Rivailler P."/>
            <person name="Ivens A."/>
            <person name="Yap S.J."/>
            <person name="Madeira A.M.B.N."/>
            <person name="Mungall K."/>
            <person name="Billington K."/>
            <person name="Yee W.Y."/>
            <person name="Bankier A.T."/>
            <person name="Carroll F."/>
            <person name="Durham A.M."/>
            <person name="Peters N."/>
            <person name="Loo S.S."/>
            <person name="Mat-Isa M.N."/>
            <person name="Novaes J."/>
            <person name="Quail M."/>
            <person name="Rosli R."/>
            <person name="Shamsudin M.N."/>
            <person name="Sobreira T.J.P."/>
            <person name="Tivey A.R."/>
            <person name="Wai S.F."/>
            <person name="White S."/>
            <person name="Wu X."/>
            <person name="Kerhornou A.X."/>
            <person name="Blake D."/>
            <person name="Mohamed R."/>
            <person name="Shirley M."/>
            <person name="Gruber A."/>
            <person name="Berriman M."/>
            <person name="Tomley F."/>
            <person name="Dear P.H."/>
            <person name="Wan K.L."/>
        </authorList>
    </citation>
    <scope>NUCLEOTIDE SEQUENCE [LARGE SCALE GENOMIC DNA]</scope>
    <source>
        <strain evidence="2 3">Houghton</strain>
    </source>
</reference>
<accession>C8TDK5</accession>
<evidence type="ECO:0000313" key="3">
    <source>
        <dbReference type="Proteomes" id="UP000243681"/>
    </source>
</evidence>